<dbReference type="InterPro" id="IPR028124">
    <property type="entry name" value="SMAP_dom"/>
</dbReference>
<proteinExistence type="predicted"/>
<feature type="compositionally biased region" description="Basic residues" evidence="1">
    <location>
        <begin position="42"/>
        <end position="51"/>
    </location>
</feature>
<protein>
    <recommendedName>
        <fullName evidence="2">Small acidic protein-like domain-containing protein</fullName>
    </recommendedName>
</protein>
<reference evidence="3 4" key="1">
    <citation type="submission" date="2024-09" db="EMBL/GenBank/DDBJ databases">
        <title>A chromosome-level genome assembly of Gray's grenadier anchovy, Coilia grayii.</title>
        <authorList>
            <person name="Fu Z."/>
        </authorList>
    </citation>
    <scope>NUCLEOTIDE SEQUENCE [LARGE SCALE GENOMIC DNA]</scope>
    <source>
        <strain evidence="3">G4</strain>
        <tissue evidence="3">Muscle</tissue>
    </source>
</reference>
<accession>A0ABD1JIM5</accession>
<feature type="domain" description="Small acidic protein-like" evidence="2">
    <location>
        <begin position="421"/>
        <end position="494"/>
    </location>
</feature>
<evidence type="ECO:0000313" key="3">
    <source>
        <dbReference type="EMBL" id="KAL2087019.1"/>
    </source>
</evidence>
<feature type="compositionally biased region" description="Basic and acidic residues" evidence="1">
    <location>
        <begin position="257"/>
        <end position="307"/>
    </location>
</feature>
<feature type="compositionally biased region" description="Basic and acidic residues" evidence="1">
    <location>
        <begin position="232"/>
        <end position="244"/>
    </location>
</feature>
<feature type="region of interest" description="Disordered" evidence="1">
    <location>
        <begin position="16"/>
        <end position="64"/>
    </location>
</feature>
<dbReference type="AlphaFoldDB" id="A0ABD1JIM5"/>
<organism evidence="3 4">
    <name type="scientific">Coilia grayii</name>
    <name type="common">Gray's grenadier anchovy</name>
    <dbReference type="NCBI Taxonomy" id="363190"/>
    <lineage>
        <taxon>Eukaryota</taxon>
        <taxon>Metazoa</taxon>
        <taxon>Chordata</taxon>
        <taxon>Craniata</taxon>
        <taxon>Vertebrata</taxon>
        <taxon>Euteleostomi</taxon>
        <taxon>Actinopterygii</taxon>
        <taxon>Neopterygii</taxon>
        <taxon>Teleostei</taxon>
        <taxon>Clupei</taxon>
        <taxon>Clupeiformes</taxon>
        <taxon>Clupeoidei</taxon>
        <taxon>Engraulidae</taxon>
        <taxon>Coilinae</taxon>
        <taxon>Coilia</taxon>
    </lineage>
</organism>
<dbReference type="EMBL" id="JBHFQA010000015">
    <property type="protein sequence ID" value="KAL2087019.1"/>
    <property type="molecule type" value="Genomic_DNA"/>
</dbReference>
<dbReference type="PANTHER" id="PTHR22426:SF1">
    <property type="entry name" value="LYSINE-RICH NUCLEOLAR PROTEIN 1"/>
    <property type="match status" value="1"/>
</dbReference>
<dbReference type="PANTHER" id="PTHR22426">
    <property type="entry name" value="ARGININE_SERINE-RICH COILED-COIL PROTEIN 2"/>
    <property type="match status" value="1"/>
</dbReference>
<evidence type="ECO:0000256" key="1">
    <source>
        <dbReference type="SAM" id="MobiDB-lite"/>
    </source>
</evidence>
<feature type="region of interest" description="Disordered" evidence="1">
    <location>
        <begin position="187"/>
        <end position="378"/>
    </location>
</feature>
<feature type="compositionally biased region" description="Basic and acidic residues" evidence="1">
    <location>
        <begin position="352"/>
        <end position="365"/>
    </location>
</feature>
<feature type="region of interest" description="Disordered" evidence="1">
    <location>
        <begin position="81"/>
        <end position="100"/>
    </location>
</feature>
<comment type="caution">
    <text evidence="3">The sequence shown here is derived from an EMBL/GenBank/DDBJ whole genome shotgun (WGS) entry which is preliminary data.</text>
</comment>
<sequence>MDDVINREGGALIKRKKKKKEVFGKEPGESVKSNGEANSKKKENKKKKRKDRSNDITASEVNHIEAKGNKVKIEIIDIVDTDEEQNASPKVNNKKKKKSLQEDVYVVKDVHTDNVNGKKKKTKKSLTTVNGDKFEEADPIGTTEEVKKKTKKKRKADESNGYCLENGVVIIDEEKADIEKDITVLKAKKRKQKEGDKSEETFMDKLMEEDSLKKDTSTTANKQTNKKKEKQKRKDCGRDMEHRATQTSAEMVEEINGDNKPKKAKKEKDTALNNEKHKLKLESSEEKKQKTKKSRGEDKKELARLIKEEDEEQTRDTTAVNGKKRKKNKKDLKETSAEVETPTPKKKKKKQSKESKPSKAIKEETITSTEPATENRGVTDVVFLSERPGNQDEILIDQNRRLALQEDIDKESQPKPTFGQWGTAHFNSTDQQQKFLRLMGGFKKGNQPVTAGVGRPNMALGRDEQQNLQQKLLGQFECAQNRRMDFTNRGAGLGFVAPSNKKFAIDVNASRSIKFDD</sequence>
<keyword evidence="4" id="KW-1185">Reference proteome</keyword>
<gene>
    <name evidence="3" type="ORF">ACEWY4_018078</name>
</gene>
<feature type="compositionally biased region" description="Basic and acidic residues" evidence="1">
    <location>
        <begin position="193"/>
        <end position="216"/>
    </location>
</feature>
<evidence type="ECO:0000313" key="4">
    <source>
        <dbReference type="Proteomes" id="UP001591681"/>
    </source>
</evidence>
<dbReference type="Pfam" id="PF15477">
    <property type="entry name" value="SMAP"/>
    <property type="match status" value="1"/>
</dbReference>
<dbReference type="Proteomes" id="UP001591681">
    <property type="component" value="Unassembled WGS sequence"/>
</dbReference>
<evidence type="ECO:0000259" key="2">
    <source>
        <dbReference type="Pfam" id="PF15477"/>
    </source>
</evidence>
<name>A0ABD1JIM5_9TELE</name>